<dbReference type="EnsemblMetazoa" id="MESCA002107-RA">
    <property type="protein sequence ID" value="MESCA002107-PA"/>
    <property type="gene ID" value="MESCA002107"/>
</dbReference>
<dbReference type="AlphaFoldDB" id="T1GFG6"/>
<evidence type="ECO:0000313" key="5">
    <source>
        <dbReference type="Proteomes" id="UP000015102"/>
    </source>
</evidence>
<evidence type="ECO:0000256" key="1">
    <source>
        <dbReference type="ARBA" id="ARBA00022737"/>
    </source>
</evidence>
<dbReference type="STRING" id="36166.T1GFG6"/>
<feature type="region of interest" description="Disordered" evidence="3">
    <location>
        <begin position="1"/>
        <end position="58"/>
    </location>
</feature>
<protein>
    <submittedName>
        <fullName evidence="4">Uncharacterized protein</fullName>
    </submittedName>
</protein>
<reference evidence="4" key="2">
    <citation type="submission" date="2015-06" db="UniProtKB">
        <authorList>
            <consortium name="EnsemblMetazoa"/>
        </authorList>
    </citation>
    <scope>IDENTIFICATION</scope>
</reference>
<keyword evidence="2" id="KW-0802">TPR repeat</keyword>
<dbReference type="Gene3D" id="1.10.260.100">
    <property type="match status" value="1"/>
</dbReference>
<dbReference type="PANTHER" id="PTHR45883">
    <property type="entry name" value="HSC70-INTERACTING PROTEIN"/>
    <property type="match status" value="1"/>
</dbReference>
<dbReference type="HOGENOM" id="CLU_1623133_0_0_1"/>
<evidence type="ECO:0000256" key="2">
    <source>
        <dbReference type="ARBA" id="ARBA00022803"/>
    </source>
</evidence>
<organism evidence="4 5">
    <name type="scientific">Megaselia scalaris</name>
    <name type="common">Humpbacked fly</name>
    <name type="synonym">Phora scalaris</name>
    <dbReference type="NCBI Taxonomy" id="36166"/>
    <lineage>
        <taxon>Eukaryota</taxon>
        <taxon>Metazoa</taxon>
        <taxon>Ecdysozoa</taxon>
        <taxon>Arthropoda</taxon>
        <taxon>Hexapoda</taxon>
        <taxon>Insecta</taxon>
        <taxon>Pterygota</taxon>
        <taxon>Neoptera</taxon>
        <taxon>Endopterygota</taxon>
        <taxon>Diptera</taxon>
        <taxon>Brachycera</taxon>
        <taxon>Muscomorpha</taxon>
        <taxon>Platypezoidea</taxon>
        <taxon>Phoridae</taxon>
        <taxon>Megaseliini</taxon>
        <taxon>Megaselia</taxon>
    </lineage>
</organism>
<evidence type="ECO:0000313" key="4">
    <source>
        <dbReference type="EnsemblMetazoa" id="MESCA002107-PA"/>
    </source>
</evidence>
<evidence type="ECO:0000256" key="3">
    <source>
        <dbReference type="SAM" id="MobiDB-lite"/>
    </source>
</evidence>
<feature type="region of interest" description="Disordered" evidence="3">
    <location>
        <begin position="136"/>
        <end position="164"/>
    </location>
</feature>
<feature type="compositionally biased region" description="Gly residues" evidence="3">
    <location>
        <begin position="136"/>
        <end position="146"/>
    </location>
</feature>
<keyword evidence="1" id="KW-0677">Repeat</keyword>
<dbReference type="EMBL" id="CAQQ02100530">
    <property type="status" value="NOT_ANNOTATED_CDS"/>
    <property type="molecule type" value="Genomic_DNA"/>
</dbReference>
<feature type="compositionally biased region" description="Low complexity" evidence="3">
    <location>
        <begin position="38"/>
        <end position="57"/>
    </location>
</feature>
<keyword evidence="5" id="KW-1185">Reference proteome</keyword>
<dbReference type="Proteomes" id="UP000015102">
    <property type="component" value="Unassembled WGS sequence"/>
</dbReference>
<accession>T1GFG6</accession>
<dbReference type="GO" id="GO:0030544">
    <property type="term" value="F:Hsp70 protein binding"/>
    <property type="evidence" value="ECO:0007669"/>
    <property type="project" value="TreeGrafter"/>
</dbReference>
<sequence length="164" mass="17185">WLKEVTPNAKKLEQHKLKQERKKTEKVLKQREARRKAAAAAHEAAASANASANANKNEQPQFDINNFMKFMDPEVSAAFKDIMANPMNIMKYQNNPKIMKILNELGAAAAGGGAGGFPGGFPGGFGGAGGAGGFPGFPGGFPGAGGNPPPQAPPKSTDFTDDMD</sequence>
<feature type="compositionally biased region" description="Basic and acidic residues" evidence="3">
    <location>
        <begin position="10"/>
        <end position="31"/>
    </location>
</feature>
<proteinExistence type="predicted"/>
<dbReference type="OMA" id="NIAKHMS"/>
<reference evidence="5" key="1">
    <citation type="submission" date="2013-02" db="EMBL/GenBank/DDBJ databases">
        <authorList>
            <person name="Hughes D."/>
        </authorList>
    </citation>
    <scope>NUCLEOTIDE SEQUENCE</scope>
    <source>
        <strain>Durham</strain>
        <strain evidence="5">NC isolate 2 -- Noor lab</strain>
    </source>
</reference>
<name>T1GFG6_MEGSC</name>
<dbReference type="PANTHER" id="PTHR45883:SF2">
    <property type="entry name" value="HSC70-INTERACTING PROTEIN"/>
    <property type="match status" value="1"/>
</dbReference>